<feature type="domain" description="5'-Nucleotidase C-terminal" evidence="4">
    <location>
        <begin position="367"/>
        <end position="519"/>
    </location>
</feature>
<proteinExistence type="inferred from homology"/>
<dbReference type="Pfam" id="PF02872">
    <property type="entry name" value="5_nucleotid_C"/>
    <property type="match status" value="1"/>
</dbReference>
<dbReference type="Proteomes" id="UP001484535">
    <property type="component" value="Unassembled WGS sequence"/>
</dbReference>
<feature type="chain" id="PRO_5045008047" evidence="2">
    <location>
        <begin position="20"/>
        <end position="557"/>
    </location>
</feature>
<accession>A0ABV0CZJ7</accession>
<dbReference type="InterPro" id="IPR036907">
    <property type="entry name" value="5'-Nucleotdase_C_sf"/>
</dbReference>
<dbReference type="RefSeq" id="WP_346785751.1">
    <property type="nucleotide sequence ID" value="NZ_JBDLBR010000005.1"/>
</dbReference>
<sequence length="557" mass="57082">MTMRLLSASIAALALSACATMPASQPSPVAVRIIALNDFHGALLPPTQETPFAGNGGPQSAVLGGAARLGATIARLRAGQPDSLVVAAGDLIGAGPVISQQFLDEPAIAALSLAGLDVASVGNHEFDRGIAELRRMQEGGCEVYTARKPCALEPFTGASFRYLAGNTTDADGATLFPGTALREVGGATIGFIGLTLKDTPQLVTASAIAGYSFGDEAEAANRLAAGLKAEGADAVVLLIHEGAQVDPTFNVSGCPGLSGAIMPILDRLDPAIGLVVSGHTHQAYSCKVGGRTLTSAGRYGAFVTQIDLMLDPASDKVLSLSAHNVPVTQEAGEEPAIAALVARYFAASEAITARPVGNWQLAEDDSGNCLESPADRLVTDAQLAATRDLAGGPADIAFVNSGGVRTDLPPGASGTMSYGDTLAMQPFANSVLLVEMPGSAIKAVLEEQFCEAADGTVSTCHSALLPSQGFAYSFDRSQPAGERIVSATLNGKPLDPAKTYRVAINNFLAEGGDGFATFARFPVLDDAGIDVDALEAWLAPGATIPPCGRIRDLSRQP</sequence>
<dbReference type="Pfam" id="PF00149">
    <property type="entry name" value="Metallophos"/>
    <property type="match status" value="1"/>
</dbReference>
<evidence type="ECO:0000313" key="6">
    <source>
        <dbReference type="Proteomes" id="UP001484535"/>
    </source>
</evidence>
<keyword evidence="2" id="KW-0378">Hydrolase</keyword>
<evidence type="ECO:0000259" key="4">
    <source>
        <dbReference type="Pfam" id="PF02872"/>
    </source>
</evidence>
<evidence type="ECO:0000313" key="5">
    <source>
        <dbReference type="EMBL" id="MEN7538293.1"/>
    </source>
</evidence>
<protein>
    <submittedName>
        <fullName evidence="5">Bifunctional metallophosphatase/5'-nucleotidase</fullName>
    </submittedName>
</protein>
<dbReference type="SUPFAM" id="SSF55816">
    <property type="entry name" value="5'-nucleotidase (syn. UDP-sugar hydrolase), C-terminal domain"/>
    <property type="match status" value="1"/>
</dbReference>
<comment type="caution">
    <text evidence="5">The sequence shown here is derived from an EMBL/GenBank/DDBJ whole genome shotgun (WGS) entry which is preliminary data.</text>
</comment>
<keyword evidence="2" id="KW-0547">Nucleotide-binding</keyword>
<keyword evidence="6" id="KW-1185">Reference proteome</keyword>
<dbReference type="InterPro" id="IPR008334">
    <property type="entry name" value="5'-Nucleotdase_C"/>
</dbReference>
<dbReference type="PROSITE" id="PS51257">
    <property type="entry name" value="PROKAR_LIPOPROTEIN"/>
    <property type="match status" value="1"/>
</dbReference>
<feature type="signal peptide" evidence="2">
    <location>
        <begin position="1"/>
        <end position="19"/>
    </location>
</feature>
<dbReference type="SUPFAM" id="SSF56300">
    <property type="entry name" value="Metallo-dependent phosphatases"/>
    <property type="match status" value="1"/>
</dbReference>
<name>A0ABV0CZJ7_9SPHN</name>
<dbReference type="PANTHER" id="PTHR11575">
    <property type="entry name" value="5'-NUCLEOTIDASE-RELATED"/>
    <property type="match status" value="1"/>
</dbReference>
<evidence type="ECO:0000256" key="1">
    <source>
        <dbReference type="ARBA" id="ARBA00022729"/>
    </source>
</evidence>
<dbReference type="InterPro" id="IPR004843">
    <property type="entry name" value="Calcineurin-like_PHP"/>
</dbReference>
<dbReference type="EMBL" id="JBDLBR010000005">
    <property type="protein sequence ID" value="MEN7538293.1"/>
    <property type="molecule type" value="Genomic_DNA"/>
</dbReference>
<organism evidence="5 6">
    <name type="scientific">Aurantiacibacter flavus</name>
    <dbReference type="NCBI Taxonomy" id="3145232"/>
    <lineage>
        <taxon>Bacteria</taxon>
        <taxon>Pseudomonadati</taxon>
        <taxon>Pseudomonadota</taxon>
        <taxon>Alphaproteobacteria</taxon>
        <taxon>Sphingomonadales</taxon>
        <taxon>Erythrobacteraceae</taxon>
        <taxon>Aurantiacibacter</taxon>
    </lineage>
</organism>
<comment type="similarity">
    <text evidence="2">Belongs to the 5'-nucleotidase family.</text>
</comment>
<evidence type="ECO:0000259" key="3">
    <source>
        <dbReference type="Pfam" id="PF00149"/>
    </source>
</evidence>
<evidence type="ECO:0000256" key="2">
    <source>
        <dbReference type="RuleBase" id="RU362119"/>
    </source>
</evidence>
<keyword evidence="1 2" id="KW-0732">Signal</keyword>
<dbReference type="PANTHER" id="PTHR11575:SF24">
    <property type="entry name" value="5'-NUCLEOTIDASE"/>
    <property type="match status" value="1"/>
</dbReference>
<dbReference type="Gene3D" id="3.90.780.10">
    <property type="entry name" value="5'-Nucleotidase, C-terminal domain"/>
    <property type="match status" value="1"/>
</dbReference>
<dbReference type="PRINTS" id="PR01607">
    <property type="entry name" value="APYRASEFAMLY"/>
</dbReference>
<reference evidence="5 6" key="1">
    <citation type="submission" date="2024-05" db="EMBL/GenBank/DDBJ databases">
        <authorList>
            <person name="Park S."/>
        </authorList>
    </citation>
    <scope>NUCLEOTIDE SEQUENCE [LARGE SCALE GENOMIC DNA]</scope>
    <source>
        <strain evidence="5 6">DGU5</strain>
    </source>
</reference>
<dbReference type="Gene3D" id="3.60.21.10">
    <property type="match status" value="1"/>
</dbReference>
<gene>
    <name evidence="5" type="ORF">ABDJ38_14015</name>
</gene>
<feature type="domain" description="Calcineurin-like phosphoesterase" evidence="3">
    <location>
        <begin position="32"/>
        <end position="282"/>
    </location>
</feature>
<dbReference type="InterPro" id="IPR006179">
    <property type="entry name" value="5_nucleotidase/apyrase"/>
</dbReference>
<dbReference type="InterPro" id="IPR029052">
    <property type="entry name" value="Metallo-depent_PP-like"/>
</dbReference>